<dbReference type="Proteomes" id="UP000799753">
    <property type="component" value="Unassembled WGS sequence"/>
</dbReference>
<feature type="compositionally biased region" description="Low complexity" evidence="1">
    <location>
        <begin position="7"/>
        <end position="22"/>
    </location>
</feature>
<dbReference type="AlphaFoldDB" id="A0A6A6SGK9"/>
<reference evidence="2" key="1">
    <citation type="journal article" date="2020" name="Stud. Mycol.">
        <title>101 Dothideomycetes genomes: a test case for predicting lifestyles and emergence of pathogens.</title>
        <authorList>
            <person name="Haridas S."/>
            <person name="Albert R."/>
            <person name="Binder M."/>
            <person name="Bloem J."/>
            <person name="Labutti K."/>
            <person name="Salamov A."/>
            <person name="Andreopoulos B."/>
            <person name="Baker S."/>
            <person name="Barry K."/>
            <person name="Bills G."/>
            <person name="Bluhm B."/>
            <person name="Cannon C."/>
            <person name="Castanera R."/>
            <person name="Culley D."/>
            <person name="Daum C."/>
            <person name="Ezra D."/>
            <person name="Gonzalez J."/>
            <person name="Henrissat B."/>
            <person name="Kuo A."/>
            <person name="Liang C."/>
            <person name="Lipzen A."/>
            <person name="Lutzoni F."/>
            <person name="Magnuson J."/>
            <person name="Mondo S."/>
            <person name="Nolan M."/>
            <person name="Ohm R."/>
            <person name="Pangilinan J."/>
            <person name="Park H.-J."/>
            <person name="Ramirez L."/>
            <person name="Alfaro M."/>
            <person name="Sun H."/>
            <person name="Tritt A."/>
            <person name="Yoshinaga Y."/>
            <person name="Zwiers L.-H."/>
            <person name="Turgeon B."/>
            <person name="Goodwin S."/>
            <person name="Spatafora J."/>
            <person name="Crous P."/>
            <person name="Grigoriev I."/>
        </authorList>
    </citation>
    <scope>NUCLEOTIDE SEQUENCE</scope>
    <source>
        <strain evidence="2">CBS 473.64</strain>
    </source>
</reference>
<accession>A0A6A6SGK9</accession>
<dbReference type="EMBL" id="MU006776">
    <property type="protein sequence ID" value="KAF2646071.1"/>
    <property type="molecule type" value="Genomic_DNA"/>
</dbReference>
<keyword evidence="3" id="KW-1185">Reference proteome</keyword>
<sequence length="122" mass="13046">MSTSPHRSTTGTSSNNGGINRSRSAEQEDRQKPSAQQPPSGTPRCSQLVTHADPHRSSKCPYHTPILQLDPGKPLDAEMSPMERFLHISPAHQPLAILVDMRIGSAASAGCTCGQARTSSML</sequence>
<feature type="compositionally biased region" description="Basic and acidic residues" evidence="1">
    <location>
        <begin position="23"/>
        <end position="32"/>
    </location>
</feature>
<evidence type="ECO:0000256" key="1">
    <source>
        <dbReference type="SAM" id="MobiDB-lite"/>
    </source>
</evidence>
<evidence type="ECO:0000313" key="3">
    <source>
        <dbReference type="Proteomes" id="UP000799753"/>
    </source>
</evidence>
<protein>
    <submittedName>
        <fullName evidence="2">Uncharacterized protein</fullName>
    </submittedName>
</protein>
<feature type="compositionally biased region" description="Polar residues" evidence="1">
    <location>
        <begin position="33"/>
        <end position="49"/>
    </location>
</feature>
<feature type="region of interest" description="Disordered" evidence="1">
    <location>
        <begin position="1"/>
        <end position="64"/>
    </location>
</feature>
<dbReference type="OrthoDB" id="3797219at2759"/>
<evidence type="ECO:0000313" key="2">
    <source>
        <dbReference type="EMBL" id="KAF2646071.1"/>
    </source>
</evidence>
<gene>
    <name evidence="2" type="ORF">P280DRAFT_464337</name>
</gene>
<proteinExistence type="predicted"/>
<organism evidence="2 3">
    <name type="scientific">Massarina eburnea CBS 473.64</name>
    <dbReference type="NCBI Taxonomy" id="1395130"/>
    <lineage>
        <taxon>Eukaryota</taxon>
        <taxon>Fungi</taxon>
        <taxon>Dikarya</taxon>
        <taxon>Ascomycota</taxon>
        <taxon>Pezizomycotina</taxon>
        <taxon>Dothideomycetes</taxon>
        <taxon>Pleosporomycetidae</taxon>
        <taxon>Pleosporales</taxon>
        <taxon>Massarineae</taxon>
        <taxon>Massarinaceae</taxon>
        <taxon>Massarina</taxon>
    </lineage>
</organism>
<name>A0A6A6SGK9_9PLEO</name>